<dbReference type="SUPFAM" id="SSF51316">
    <property type="entry name" value="Mss4-like"/>
    <property type="match status" value="1"/>
</dbReference>
<dbReference type="PANTHER" id="PTHR28620:SF1">
    <property type="entry name" value="CENP-V_GFA DOMAIN-CONTAINING PROTEIN"/>
    <property type="match status" value="1"/>
</dbReference>
<keyword evidence="2" id="KW-0479">Metal-binding</keyword>
<dbReference type="KEGG" id="aay:WYH_00827"/>
<dbReference type="GO" id="GO:0016846">
    <property type="term" value="F:carbon-sulfur lyase activity"/>
    <property type="evidence" value="ECO:0007669"/>
    <property type="project" value="InterPro"/>
</dbReference>
<evidence type="ECO:0000256" key="1">
    <source>
        <dbReference type="ARBA" id="ARBA00005495"/>
    </source>
</evidence>
<sequence>MISAPATRECSCHCGGVRFTINLPEKLRATRCDCSICSMKGVVMVGVPLDDLTLAAGEELLSCYEFNTRAAKHFFCSRCGIHCFHRRRADPTQYGVNAACIHGMSPYYDFPELPVVDGVNHPSDGARPRLAGRLIFLPEPK</sequence>
<proteinExistence type="inferred from homology"/>
<dbReference type="Proteomes" id="UP000034392">
    <property type="component" value="Chromosome"/>
</dbReference>
<dbReference type="GO" id="GO:0046872">
    <property type="term" value="F:metal ion binding"/>
    <property type="evidence" value="ECO:0007669"/>
    <property type="project" value="UniProtKB-KW"/>
</dbReference>
<dbReference type="PATRIC" id="fig|1267766.3.peg.834"/>
<gene>
    <name evidence="4" type="ORF">WYH_00827</name>
</gene>
<dbReference type="Gene3D" id="2.170.150.70">
    <property type="match status" value="1"/>
</dbReference>
<reference evidence="4" key="1">
    <citation type="submission" date="2015-05" db="EMBL/GenBank/DDBJ databases">
        <title>The complete genome of Altererythrobacter atlanticus strain 26DY36.</title>
        <authorList>
            <person name="Wu Y.-H."/>
            <person name="Cheng H."/>
            <person name="Wu X.-W."/>
        </authorList>
    </citation>
    <scope>NUCLEOTIDE SEQUENCE [LARGE SCALE GENOMIC DNA]</scope>
    <source>
        <strain evidence="4">26DY36</strain>
    </source>
</reference>
<dbReference type="RefSeq" id="WP_244877957.1">
    <property type="nucleotide sequence ID" value="NZ_CP011452.2"/>
</dbReference>
<dbReference type="STRING" id="1267766.WYH_00827"/>
<keyword evidence="3" id="KW-0862">Zinc</keyword>
<dbReference type="EMBL" id="CP011452">
    <property type="protein sequence ID" value="AKH41879.1"/>
    <property type="molecule type" value="Genomic_DNA"/>
</dbReference>
<dbReference type="InterPro" id="IPR011057">
    <property type="entry name" value="Mss4-like_sf"/>
</dbReference>
<comment type="similarity">
    <text evidence="1">Belongs to the Gfa family.</text>
</comment>
<dbReference type="InterPro" id="IPR052355">
    <property type="entry name" value="CENP-V-like"/>
</dbReference>
<name>A0A0F7KQP7_9SPHN</name>
<dbReference type="PANTHER" id="PTHR28620">
    <property type="entry name" value="CENTROMERE PROTEIN V"/>
    <property type="match status" value="1"/>
</dbReference>
<dbReference type="AlphaFoldDB" id="A0A0F7KQP7"/>
<keyword evidence="5" id="KW-1185">Reference proteome</keyword>
<protein>
    <submittedName>
        <fullName evidence="4">Glutathione-dependent formaldehyde-activating enzyme</fullName>
    </submittedName>
</protein>
<dbReference type="PROSITE" id="PS51891">
    <property type="entry name" value="CENP_V_GFA"/>
    <property type="match status" value="1"/>
</dbReference>
<dbReference type="Pfam" id="PF04828">
    <property type="entry name" value="GFA"/>
    <property type="match status" value="1"/>
</dbReference>
<accession>A0A0F7KQP7</accession>
<organism evidence="4 5">
    <name type="scientific">Croceibacterium atlanticum</name>
    <dbReference type="NCBI Taxonomy" id="1267766"/>
    <lineage>
        <taxon>Bacteria</taxon>
        <taxon>Pseudomonadati</taxon>
        <taxon>Pseudomonadota</taxon>
        <taxon>Alphaproteobacteria</taxon>
        <taxon>Sphingomonadales</taxon>
        <taxon>Erythrobacteraceae</taxon>
        <taxon>Croceibacterium</taxon>
    </lineage>
</organism>
<evidence type="ECO:0000313" key="4">
    <source>
        <dbReference type="EMBL" id="AKH41879.1"/>
    </source>
</evidence>
<evidence type="ECO:0000313" key="5">
    <source>
        <dbReference type="Proteomes" id="UP000034392"/>
    </source>
</evidence>
<evidence type="ECO:0000256" key="3">
    <source>
        <dbReference type="ARBA" id="ARBA00022833"/>
    </source>
</evidence>
<evidence type="ECO:0000256" key="2">
    <source>
        <dbReference type="ARBA" id="ARBA00022723"/>
    </source>
</evidence>
<dbReference type="InterPro" id="IPR006913">
    <property type="entry name" value="CENP-V/GFA"/>
</dbReference>